<dbReference type="Proteomes" id="UP001152795">
    <property type="component" value="Unassembled WGS sequence"/>
</dbReference>
<evidence type="ECO:0000313" key="1">
    <source>
        <dbReference type="EMBL" id="CAB4006360.1"/>
    </source>
</evidence>
<sequence>MELGFMKNETGGEEISETCAIRPKMYAFRMSNGEEIKEAKGVRGYVVKDGLNFNDYLNCMKDRDRKHMVEMNGIRSYRQEIYSETINKVGLSGNDDKRVIYEDKINTLA</sequence>
<dbReference type="SUPFAM" id="SSF56672">
    <property type="entry name" value="DNA/RNA polymerases"/>
    <property type="match status" value="1"/>
</dbReference>
<protein>
    <submittedName>
        <fullName evidence="1">Uncharacterized protein</fullName>
    </submittedName>
</protein>
<keyword evidence="2" id="KW-1185">Reference proteome</keyword>
<gene>
    <name evidence="1" type="ORF">PACLA_8A011046</name>
</gene>
<name>A0A7D9ICN0_PARCT</name>
<evidence type="ECO:0000313" key="2">
    <source>
        <dbReference type="Proteomes" id="UP001152795"/>
    </source>
</evidence>
<dbReference type="AlphaFoldDB" id="A0A7D9ICN0"/>
<dbReference type="EMBL" id="CACRXK020005489">
    <property type="protein sequence ID" value="CAB4006360.1"/>
    <property type="molecule type" value="Genomic_DNA"/>
</dbReference>
<organism evidence="1 2">
    <name type="scientific">Paramuricea clavata</name>
    <name type="common">Red gorgonian</name>
    <name type="synonym">Violescent sea-whip</name>
    <dbReference type="NCBI Taxonomy" id="317549"/>
    <lineage>
        <taxon>Eukaryota</taxon>
        <taxon>Metazoa</taxon>
        <taxon>Cnidaria</taxon>
        <taxon>Anthozoa</taxon>
        <taxon>Octocorallia</taxon>
        <taxon>Malacalcyonacea</taxon>
        <taxon>Plexauridae</taxon>
        <taxon>Paramuricea</taxon>
    </lineage>
</organism>
<reference evidence="1" key="1">
    <citation type="submission" date="2020-04" db="EMBL/GenBank/DDBJ databases">
        <authorList>
            <person name="Alioto T."/>
            <person name="Alioto T."/>
            <person name="Gomez Garrido J."/>
        </authorList>
    </citation>
    <scope>NUCLEOTIDE SEQUENCE</scope>
    <source>
        <strain evidence="1">A484AB</strain>
    </source>
</reference>
<accession>A0A7D9ICN0</accession>
<proteinExistence type="predicted"/>
<comment type="caution">
    <text evidence="1">The sequence shown here is derived from an EMBL/GenBank/DDBJ whole genome shotgun (WGS) entry which is preliminary data.</text>
</comment>
<dbReference type="InterPro" id="IPR043502">
    <property type="entry name" value="DNA/RNA_pol_sf"/>
</dbReference>
<dbReference type="OrthoDB" id="6620947at2759"/>